<dbReference type="InterPro" id="IPR052716">
    <property type="entry name" value="MOSC_domain"/>
</dbReference>
<sequence length="194" mass="21467">MPALVPTDYYGKITWLGFMPVMSDRTITSEGVTEMPLDLNGFEKDAHYGRTRPSCSRVTLQHPKNTEIANVRQLSILSAEEMAAIALKLDLEELNPLWLGATVVVSGIPDFTHIPPSSRLQAPNGTTLIVDMVNQPCNIVSMTIEQDKPGHGKKFRQAAQGRRGVTAWVEREGGLKIGDLLRLHVPQQRAWSPD</sequence>
<organism evidence="2 3">
    <name type="scientific">Marivivens donghaensis</name>
    <dbReference type="NCBI Taxonomy" id="1699413"/>
    <lineage>
        <taxon>Bacteria</taxon>
        <taxon>Pseudomonadati</taxon>
        <taxon>Pseudomonadota</taxon>
        <taxon>Alphaproteobacteria</taxon>
        <taxon>Rhodobacterales</taxon>
        <taxon>Paracoccaceae</taxon>
        <taxon>Marivivens group</taxon>
        <taxon>Marivivens</taxon>
    </lineage>
</organism>
<keyword evidence="3" id="KW-1185">Reference proteome</keyword>
<dbReference type="Pfam" id="PF03473">
    <property type="entry name" value="MOSC"/>
    <property type="match status" value="1"/>
</dbReference>
<dbReference type="SUPFAM" id="SSF50800">
    <property type="entry name" value="PK beta-barrel domain-like"/>
    <property type="match status" value="1"/>
</dbReference>
<reference evidence="2 3" key="1">
    <citation type="submission" date="2020-03" db="EMBL/GenBank/DDBJ databases">
        <title>Bacterial isolates of synthetic phycosphere.</title>
        <authorList>
            <person name="Fu H."/>
            <person name="Moran M.A."/>
        </authorList>
    </citation>
    <scope>NUCLEOTIDE SEQUENCE [LARGE SCALE GENOMIC DNA]</scope>
    <source>
        <strain evidence="2 3">HF1</strain>
    </source>
</reference>
<comment type="caution">
    <text evidence="2">The sequence shown here is derived from an EMBL/GenBank/DDBJ whole genome shotgun (WGS) entry which is preliminary data.</text>
</comment>
<accession>A0ABX0VZZ8</accession>
<dbReference type="Proteomes" id="UP000709466">
    <property type="component" value="Unassembled WGS sequence"/>
</dbReference>
<proteinExistence type="predicted"/>
<dbReference type="Gene3D" id="2.40.33.20">
    <property type="entry name" value="PK beta-barrel domain-like"/>
    <property type="match status" value="1"/>
</dbReference>
<protein>
    <submittedName>
        <fullName evidence="2">Sulfurase</fullName>
    </submittedName>
</protein>
<feature type="domain" description="MOSC" evidence="1">
    <location>
        <begin position="24"/>
        <end position="184"/>
    </location>
</feature>
<dbReference type="PANTHER" id="PTHR36930:SF1">
    <property type="entry name" value="MOSC DOMAIN-CONTAINING PROTEIN"/>
    <property type="match status" value="1"/>
</dbReference>
<dbReference type="InterPro" id="IPR005302">
    <property type="entry name" value="MoCF_Sase_C"/>
</dbReference>
<name>A0ABX0VZZ8_9RHOB</name>
<evidence type="ECO:0000313" key="2">
    <source>
        <dbReference type="EMBL" id="NIY72208.1"/>
    </source>
</evidence>
<dbReference type="EMBL" id="JAATOP010000004">
    <property type="protein sequence ID" value="NIY72208.1"/>
    <property type="molecule type" value="Genomic_DNA"/>
</dbReference>
<evidence type="ECO:0000313" key="3">
    <source>
        <dbReference type="Proteomes" id="UP000709466"/>
    </source>
</evidence>
<dbReference type="RefSeq" id="WP_167637596.1">
    <property type="nucleotide sequence ID" value="NZ_JAATOP010000004.1"/>
</dbReference>
<dbReference type="InterPro" id="IPR011037">
    <property type="entry name" value="Pyrv_Knase-like_insert_dom_sf"/>
</dbReference>
<dbReference type="PANTHER" id="PTHR36930">
    <property type="entry name" value="METAL-SULFUR CLUSTER BIOSYNTHESIS PROTEINS YUAD-RELATED"/>
    <property type="match status" value="1"/>
</dbReference>
<dbReference type="PROSITE" id="PS51340">
    <property type="entry name" value="MOSC"/>
    <property type="match status" value="1"/>
</dbReference>
<gene>
    <name evidence="2" type="ORF">HCZ30_07140</name>
</gene>
<evidence type="ECO:0000259" key="1">
    <source>
        <dbReference type="PROSITE" id="PS51340"/>
    </source>
</evidence>